<dbReference type="OrthoDB" id="5682at2157"/>
<dbReference type="GO" id="GO:0046872">
    <property type="term" value="F:metal ion binding"/>
    <property type="evidence" value="ECO:0007669"/>
    <property type="project" value="UniProtKB-KW"/>
</dbReference>
<comment type="cofactor">
    <cofactor evidence="6">
        <name>[4Fe-4S] cluster</name>
        <dbReference type="ChEBI" id="CHEBI:49883"/>
    </cofactor>
    <text evidence="6">Binds 1 [4Fe-4S] cluster. The cluster is coordinated with 3 cysteines and an exchangeable S-adenosyl-L-methionine.</text>
</comment>
<dbReference type="CDD" id="cd01335">
    <property type="entry name" value="Radical_SAM"/>
    <property type="match status" value="1"/>
</dbReference>
<dbReference type="SFLD" id="SFLDS00029">
    <property type="entry name" value="Radical_SAM"/>
    <property type="match status" value="1"/>
</dbReference>
<dbReference type="InterPro" id="IPR013785">
    <property type="entry name" value="Aldolase_TIM"/>
</dbReference>
<dbReference type="PANTHER" id="PTHR30352">
    <property type="entry name" value="PYRUVATE FORMATE-LYASE-ACTIVATING ENZYME"/>
    <property type="match status" value="1"/>
</dbReference>
<comment type="caution">
    <text evidence="8">The sequence shown here is derived from an EMBL/GenBank/DDBJ whole genome shotgun (WGS) entry which is preliminary data.</text>
</comment>
<sequence>MIKEVMLYDKLGEKKVHCKICSHRCRISPGKRGFCRVRENRDGTLYALNYNVVSSEALDPVEKKPLFHFYPGSPVYSLGSIGCNFKCKHCQNWTISQVEIDTSNAVEISPEMAVSRALELGARSIAWTYNEPTIWYEYTYDCAKLAKEAGLATIYVTNGYITPEAFRTISPYLDAFRVDFKAFNDDFYKRIASAKLQPVLDATLLAKELGMHIEIVNLVIPTMNDDPGELREMCEWIVQNIGADTPIHFTRFHPYYQLTDVPSTPLKTLEMAYDIAREEGMRYVYLGNVMGTDKESTFCPGCGELLIKRGAFDTLECRITEDQKCPGCGEPINVVNG</sequence>
<dbReference type="InterPro" id="IPR016431">
    <property type="entry name" value="Pyrv-formate_lyase-activ_prd"/>
</dbReference>
<dbReference type="GO" id="GO:0003824">
    <property type="term" value="F:catalytic activity"/>
    <property type="evidence" value="ECO:0007669"/>
    <property type="project" value="InterPro"/>
</dbReference>
<dbReference type="Gene3D" id="3.20.20.70">
    <property type="entry name" value="Aldolase class I"/>
    <property type="match status" value="1"/>
</dbReference>
<organism evidence="8 9">
    <name type="scientific">Methanolobus halotolerans</name>
    <dbReference type="NCBI Taxonomy" id="2052935"/>
    <lineage>
        <taxon>Archaea</taxon>
        <taxon>Methanobacteriati</taxon>
        <taxon>Methanobacteriota</taxon>
        <taxon>Stenosarchaea group</taxon>
        <taxon>Methanomicrobia</taxon>
        <taxon>Methanosarcinales</taxon>
        <taxon>Methanosarcinaceae</taxon>
        <taxon>Methanolobus</taxon>
    </lineage>
</organism>
<keyword evidence="1" id="KW-0004">4Fe-4S</keyword>
<dbReference type="InterPro" id="IPR034457">
    <property type="entry name" value="Organic_radical-activating"/>
</dbReference>
<dbReference type="PIRSF" id="PIRSF004869">
    <property type="entry name" value="PflX_prd"/>
    <property type="match status" value="1"/>
</dbReference>
<keyword evidence="3 6" id="KW-0479">Metal-binding</keyword>
<dbReference type="InterPro" id="IPR007197">
    <property type="entry name" value="rSAM"/>
</dbReference>
<dbReference type="SFLD" id="SFLDG01101">
    <property type="entry name" value="Uncharacterised_Radical_SAM_Su"/>
    <property type="match status" value="1"/>
</dbReference>
<feature type="binding site" evidence="6">
    <location>
        <position position="90"/>
    </location>
    <ligand>
        <name>[4Fe-4S] cluster</name>
        <dbReference type="ChEBI" id="CHEBI:49883"/>
        <note>4Fe-4S-S-AdoMet</note>
    </ligand>
</feature>
<dbReference type="PANTHER" id="PTHR30352:SF5">
    <property type="entry name" value="PYRUVATE FORMATE-LYASE 1-ACTIVATING ENZYME"/>
    <property type="match status" value="1"/>
</dbReference>
<dbReference type="InterPro" id="IPR027596">
    <property type="entry name" value="AmmeMemoSam_rS"/>
</dbReference>
<proteinExistence type="predicted"/>
<dbReference type="Pfam" id="PF04055">
    <property type="entry name" value="Radical_SAM"/>
    <property type="match status" value="1"/>
</dbReference>
<evidence type="ECO:0000313" key="9">
    <source>
        <dbReference type="Proteomes" id="UP000297295"/>
    </source>
</evidence>
<name>A0A4E0PXH5_9EURY</name>
<feature type="domain" description="Radical SAM core" evidence="7">
    <location>
        <begin position="68"/>
        <end position="282"/>
    </location>
</feature>
<evidence type="ECO:0000259" key="7">
    <source>
        <dbReference type="PROSITE" id="PS51918"/>
    </source>
</evidence>
<dbReference type="PROSITE" id="PS51918">
    <property type="entry name" value="RADICAL_SAM"/>
    <property type="match status" value="1"/>
</dbReference>
<feature type="binding site" evidence="6">
    <location>
        <position position="83"/>
    </location>
    <ligand>
        <name>[4Fe-4S] cluster</name>
        <dbReference type="ChEBI" id="CHEBI:49883"/>
        <note>4Fe-4S-S-AdoMet</note>
    </ligand>
</feature>
<evidence type="ECO:0000256" key="1">
    <source>
        <dbReference type="ARBA" id="ARBA00022485"/>
    </source>
</evidence>
<evidence type="ECO:0000313" key="8">
    <source>
        <dbReference type="EMBL" id="TGC09413.1"/>
    </source>
</evidence>
<keyword evidence="4 6" id="KW-0408">Iron</keyword>
<evidence type="ECO:0000256" key="4">
    <source>
        <dbReference type="ARBA" id="ARBA00023004"/>
    </source>
</evidence>
<keyword evidence="2 6" id="KW-0949">S-adenosyl-L-methionine</keyword>
<keyword evidence="5 6" id="KW-0411">Iron-sulfur</keyword>
<dbReference type="InterPro" id="IPR058240">
    <property type="entry name" value="rSAM_sf"/>
</dbReference>
<dbReference type="GO" id="GO:0051539">
    <property type="term" value="F:4 iron, 4 sulfur cluster binding"/>
    <property type="evidence" value="ECO:0007669"/>
    <property type="project" value="UniProtKB-KW"/>
</dbReference>
<evidence type="ECO:0000256" key="5">
    <source>
        <dbReference type="ARBA" id="ARBA00023014"/>
    </source>
</evidence>
<feature type="binding site" evidence="6">
    <location>
        <position position="87"/>
    </location>
    <ligand>
        <name>[4Fe-4S] cluster</name>
        <dbReference type="ChEBI" id="CHEBI:49883"/>
        <note>4Fe-4S-S-AdoMet</note>
    </ligand>
</feature>
<dbReference type="SUPFAM" id="SSF102114">
    <property type="entry name" value="Radical SAM enzymes"/>
    <property type="match status" value="1"/>
</dbReference>
<dbReference type="EMBL" id="PGGK01000005">
    <property type="protein sequence ID" value="TGC09413.1"/>
    <property type="molecule type" value="Genomic_DNA"/>
</dbReference>
<protein>
    <submittedName>
        <fullName evidence="8">AmmeMemoRadiSam system radical SAM enzyme</fullName>
    </submittedName>
</protein>
<keyword evidence="9" id="KW-1185">Reference proteome</keyword>
<reference evidence="8 9" key="1">
    <citation type="submission" date="2017-11" db="EMBL/GenBank/DDBJ databases">
        <title>Isolation and Characterization of Methanogenic Archaea from Saline Meromictic Lake at Siberia.</title>
        <authorList>
            <person name="Shen Y."/>
            <person name="Huang H.-H."/>
            <person name="Lai M.-C."/>
            <person name="Chen S.-C."/>
        </authorList>
    </citation>
    <scope>NUCLEOTIDE SEQUENCE [LARGE SCALE GENOMIC DNA]</scope>
    <source>
        <strain evidence="8 9">SY-01</strain>
    </source>
</reference>
<dbReference type="AlphaFoldDB" id="A0A4E0PXH5"/>
<dbReference type="RefSeq" id="WP_135389452.1">
    <property type="nucleotide sequence ID" value="NZ_PGGK01000005.1"/>
</dbReference>
<evidence type="ECO:0000256" key="6">
    <source>
        <dbReference type="PIRSR" id="PIRSR004869-50"/>
    </source>
</evidence>
<dbReference type="NCBIfam" id="TIGR04337">
    <property type="entry name" value="AmmeMemoSam_rS"/>
    <property type="match status" value="1"/>
</dbReference>
<gene>
    <name evidence="8" type="primary">amrS</name>
    <name evidence="8" type="ORF">CUN85_06180</name>
</gene>
<dbReference type="Proteomes" id="UP000297295">
    <property type="component" value="Unassembled WGS sequence"/>
</dbReference>
<accession>A0A4E0PXH5</accession>
<evidence type="ECO:0000256" key="2">
    <source>
        <dbReference type="ARBA" id="ARBA00022691"/>
    </source>
</evidence>
<evidence type="ECO:0000256" key="3">
    <source>
        <dbReference type="ARBA" id="ARBA00022723"/>
    </source>
</evidence>